<accession>A0A197JKC4</accession>
<proteinExistence type="predicted"/>
<feature type="region of interest" description="Disordered" evidence="1">
    <location>
        <begin position="14"/>
        <end position="34"/>
    </location>
</feature>
<evidence type="ECO:0000313" key="2">
    <source>
        <dbReference type="EMBL" id="OAQ25605.1"/>
    </source>
</evidence>
<evidence type="ECO:0000313" key="3">
    <source>
        <dbReference type="Proteomes" id="UP000078512"/>
    </source>
</evidence>
<reference evidence="2 3" key="1">
    <citation type="submission" date="2016-05" db="EMBL/GenBank/DDBJ databases">
        <title>Genome sequencing reveals origins of a unique bacterial endosymbiosis in the earliest lineages of terrestrial Fungi.</title>
        <authorList>
            <consortium name="DOE Joint Genome Institute"/>
            <person name="Uehling J."/>
            <person name="Gryganskyi A."/>
            <person name="Hameed K."/>
            <person name="Tschaplinski T."/>
            <person name="Misztal P."/>
            <person name="Wu S."/>
            <person name="Desiro A."/>
            <person name="Vande Pol N."/>
            <person name="Du Z.-Y."/>
            <person name="Zienkiewicz A."/>
            <person name="Zienkiewicz K."/>
            <person name="Morin E."/>
            <person name="Tisserant E."/>
            <person name="Splivallo R."/>
            <person name="Hainaut M."/>
            <person name="Henrissat B."/>
            <person name="Ohm R."/>
            <person name="Kuo A."/>
            <person name="Yan J."/>
            <person name="Lipzen A."/>
            <person name="Nolan M."/>
            <person name="Labutti K."/>
            <person name="Barry K."/>
            <person name="Goldstein A."/>
            <person name="Labbe J."/>
            <person name="Schadt C."/>
            <person name="Tuskan G."/>
            <person name="Grigoriev I."/>
            <person name="Martin F."/>
            <person name="Vilgalys R."/>
            <person name="Bonito G."/>
        </authorList>
    </citation>
    <scope>NUCLEOTIDE SEQUENCE [LARGE SCALE GENOMIC DNA]</scope>
    <source>
        <strain evidence="2 3">AG-77</strain>
    </source>
</reference>
<keyword evidence="3" id="KW-1185">Reference proteome</keyword>
<sequence>MLSLSMLFDASEITSFQQPQQPAPPSPSPSAIASFDNRPYLEGLKSLKSRLEVLERVVSFTRSDLKTVTDLMSTIVQKTSDLISQHQGYHQDILAAMADIKASNEEVRTYFDSLPLNLPQSSRLSK</sequence>
<gene>
    <name evidence="2" type="ORF">K457DRAFT_746646</name>
</gene>
<dbReference type="EMBL" id="KV442076">
    <property type="protein sequence ID" value="OAQ25605.1"/>
    <property type="molecule type" value="Genomic_DNA"/>
</dbReference>
<evidence type="ECO:0000256" key="1">
    <source>
        <dbReference type="SAM" id="MobiDB-lite"/>
    </source>
</evidence>
<dbReference type="OrthoDB" id="10508240at2759"/>
<organism evidence="2 3">
    <name type="scientific">Linnemannia elongata AG-77</name>
    <dbReference type="NCBI Taxonomy" id="1314771"/>
    <lineage>
        <taxon>Eukaryota</taxon>
        <taxon>Fungi</taxon>
        <taxon>Fungi incertae sedis</taxon>
        <taxon>Mucoromycota</taxon>
        <taxon>Mortierellomycotina</taxon>
        <taxon>Mortierellomycetes</taxon>
        <taxon>Mortierellales</taxon>
        <taxon>Mortierellaceae</taxon>
        <taxon>Linnemannia</taxon>
    </lineage>
</organism>
<dbReference type="Proteomes" id="UP000078512">
    <property type="component" value="Unassembled WGS sequence"/>
</dbReference>
<dbReference type="AlphaFoldDB" id="A0A197JKC4"/>
<protein>
    <submittedName>
        <fullName evidence="2">Uncharacterized protein</fullName>
    </submittedName>
</protein>
<name>A0A197JKC4_9FUNG</name>